<name>A0AAW9NUB7_9BACL</name>
<accession>A0AAW9NUB7</accession>
<dbReference type="Proteomes" id="UP001344888">
    <property type="component" value="Unassembled WGS sequence"/>
</dbReference>
<evidence type="ECO:0000313" key="2">
    <source>
        <dbReference type="Proteomes" id="UP001344888"/>
    </source>
</evidence>
<keyword evidence="2" id="KW-1185">Reference proteome</keyword>
<proteinExistence type="predicted"/>
<sequence>MRMSNDYKQLLADVKAMLEHEEKMLAEEIGNFPIKESDERKYMV</sequence>
<dbReference type="RefSeq" id="WP_326123118.1">
    <property type="nucleotide sequence ID" value="NZ_JARSFG010000012.1"/>
</dbReference>
<gene>
    <name evidence="1" type="ORF">P9B03_09090</name>
</gene>
<evidence type="ECO:0000313" key="1">
    <source>
        <dbReference type="EMBL" id="MEC1178636.1"/>
    </source>
</evidence>
<organism evidence="1 2">
    <name type="scientific">Metasolibacillus meyeri</name>
    <dbReference type="NCBI Taxonomy" id="1071052"/>
    <lineage>
        <taxon>Bacteria</taxon>
        <taxon>Bacillati</taxon>
        <taxon>Bacillota</taxon>
        <taxon>Bacilli</taxon>
        <taxon>Bacillales</taxon>
        <taxon>Caryophanaceae</taxon>
        <taxon>Metasolibacillus</taxon>
    </lineage>
</organism>
<comment type="caution">
    <text evidence="1">The sequence shown here is derived from an EMBL/GenBank/DDBJ whole genome shotgun (WGS) entry which is preliminary data.</text>
</comment>
<dbReference type="EMBL" id="JARSFG010000012">
    <property type="protein sequence ID" value="MEC1178636.1"/>
    <property type="molecule type" value="Genomic_DNA"/>
</dbReference>
<protein>
    <submittedName>
        <fullName evidence="1">Uncharacterized protein</fullName>
    </submittedName>
</protein>
<reference evidence="1 2" key="1">
    <citation type="submission" date="2023-03" db="EMBL/GenBank/DDBJ databases">
        <title>Bacillus Genome Sequencing.</title>
        <authorList>
            <person name="Dunlap C."/>
        </authorList>
    </citation>
    <scope>NUCLEOTIDE SEQUENCE [LARGE SCALE GENOMIC DNA]</scope>
    <source>
        <strain evidence="1 2">B-59205</strain>
    </source>
</reference>
<dbReference type="AlphaFoldDB" id="A0AAW9NUB7"/>